<sequence>MSEPISALYSDLILRHNREPFGFGVLVGANRQGEAENRSCGDHVVMAFVVDDDDRITAAQFHGEGCAICTAAASILCQSLRQRDTQAALVFLADAEALIQTGAPPSGDIGELLTFAELKHVPARRRCALLPVSAARVALAAP</sequence>
<keyword evidence="3" id="KW-1185">Reference proteome</keyword>
<dbReference type="AlphaFoldDB" id="A0A2P1PWE4"/>
<reference evidence="2 3" key="2">
    <citation type="submission" date="2018-03" db="EMBL/GenBank/DDBJ databases">
        <authorList>
            <person name="Keele B.F."/>
        </authorList>
    </citation>
    <scope>NUCLEOTIDE SEQUENCE [LARGE SCALE GENOMIC DNA]</scope>
    <source>
        <strain evidence="2 3">D13</strain>
    </source>
</reference>
<dbReference type="Gene3D" id="3.90.1010.10">
    <property type="match status" value="1"/>
</dbReference>
<dbReference type="RefSeq" id="WP_106893101.1">
    <property type="nucleotide sequence ID" value="NZ_CP027860.1"/>
</dbReference>
<dbReference type="CDD" id="cd06664">
    <property type="entry name" value="IscU_like"/>
    <property type="match status" value="1"/>
</dbReference>
<dbReference type="OrthoDB" id="9804157at2"/>
<evidence type="ECO:0000313" key="2">
    <source>
        <dbReference type="EMBL" id="AVP99181.1"/>
    </source>
</evidence>
<accession>A0A2P1PWE4</accession>
<gene>
    <name evidence="2" type="ORF">C7S18_19305</name>
</gene>
<dbReference type="Proteomes" id="UP000241074">
    <property type="component" value="Chromosome"/>
</dbReference>
<feature type="domain" description="NIF system FeS cluster assembly NifU N-terminal" evidence="1">
    <location>
        <begin position="9"/>
        <end position="89"/>
    </location>
</feature>
<organism evidence="2 3">
    <name type="scientific">Ahniella affigens</name>
    <dbReference type="NCBI Taxonomy" id="2021234"/>
    <lineage>
        <taxon>Bacteria</taxon>
        <taxon>Pseudomonadati</taxon>
        <taxon>Pseudomonadota</taxon>
        <taxon>Gammaproteobacteria</taxon>
        <taxon>Lysobacterales</taxon>
        <taxon>Rhodanobacteraceae</taxon>
        <taxon>Ahniella</taxon>
    </lineage>
</organism>
<dbReference type="GO" id="GO:0016226">
    <property type="term" value="P:iron-sulfur cluster assembly"/>
    <property type="evidence" value="ECO:0007669"/>
    <property type="project" value="InterPro"/>
</dbReference>
<evidence type="ECO:0000313" key="3">
    <source>
        <dbReference type="Proteomes" id="UP000241074"/>
    </source>
</evidence>
<reference evidence="2 3" key="1">
    <citation type="submission" date="2018-03" db="EMBL/GenBank/DDBJ databases">
        <title>Ahniella affigens gen. nov., sp. nov., a gammaproteobacterium isolated from sandy soil near a stream.</title>
        <authorList>
            <person name="Ko Y."/>
            <person name="Kim J.-H."/>
        </authorList>
    </citation>
    <scope>NUCLEOTIDE SEQUENCE [LARGE SCALE GENOMIC DNA]</scope>
    <source>
        <strain evidence="2 3">D13</strain>
    </source>
</reference>
<dbReference type="GO" id="GO:0051536">
    <property type="term" value="F:iron-sulfur cluster binding"/>
    <property type="evidence" value="ECO:0007669"/>
    <property type="project" value="InterPro"/>
</dbReference>
<dbReference type="SUPFAM" id="SSF82649">
    <property type="entry name" value="SufE/NifU"/>
    <property type="match status" value="1"/>
</dbReference>
<name>A0A2P1PWE4_9GAMM</name>
<dbReference type="Pfam" id="PF01592">
    <property type="entry name" value="NifU_N"/>
    <property type="match status" value="1"/>
</dbReference>
<protein>
    <submittedName>
        <fullName evidence="2">SUF system NifU family Fe-S cluster assembly protein</fullName>
    </submittedName>
</protein>
<dbReference type="EMBL" id="CP027860">
    <property type="protein sequence ID" value="AVP99181.1"/>
    <property type="molecule type" value="Genomic_DNA"/>
</dbReference>
<dbReference type="KEGG" id="xba:C7S18_19305"/>
<evidence type="ECO:0000259" key="1">
    <source>
        <dbReference type="Pfam" id="PF01592"/>
    </source>
</evidence>
<proteinExistence type="predicted"/>
<dbReference type="InterPro" id="IPR002871">
    <property type="entry name" value="NIF_FeS_clus_asmbl_NifU_N"/>
</dbReference>
<dbReference type="GO" id="GO:0005506">
    <property type="term" value="F:iron ion binding"/>
    <property type="evidence" value="ECO:0007669"/>
    <property type="project" value="InterPro"/>
</dbReference>